<feature type="transmembrane region" description="Helical" evidence="1">
    <location>
        <begin position="235"/>
        <end position="255"/>
    </location>
</feature>
<keyword evidence="1" id="KW-0812">Transmembrane</keyword>
<evidence type="ECO:0000256" key="1">
    <source>
        <dbReference type="SAM" id="Phobius"/>
    </source>
</evidence>
<dbReference type="PANTHER" id="PTHR36840">
    <property type="entry name" value="BLL5714 PROTEIN"/>
    <property type="match status" value="1"/>
</dbReference>
<feature type="transmembrane region" description="Helical" evidence="1">
    <location>
        <begin position="113"/>
        <end position="131"/>
    </location>
</feature>
<sequence>MRQLRTMRARATDEPHRAATPLELFFDLFFVVAVSFAGSQLGHALSAGHLSEALIGYLTAFFAIWWAWMNFTWFASAYDTDDWVYRVITLVQMSGVLVLAAGISRAFEHHDYRVFWVGFLVMRLAMATQWLRAAASDPGHRRVALRYAIGICLAQVYWLVLFVSWGSTLIAAFALGAVIELAVPVWAERGTRTNWHPHHIAERYGLFTIIMMGENVMAATISLRGALSAQGLTPTLVTLAIGSLVIVFALWWIYFDPDTPAILTSNRRAIPWGYGHYLIFAAVGGLSAGIEVVLAFVTGESALTRSQAGLAIAIPVALFLLVVWALHIRPHRYGAADTAAFLIAALLVLLSALAPSAIPLIAVVVAGLVVATMLIRREVSPAR</sequence>
<gene>
    <name evidence="2" type="ORF">ACFFRN_18495</name>
</gene>
<dbReference type="PANTHER" id="PTHR36840:SF1">
    <property type="entry name" value="BLL5714 PROTEIN"/>
    <property type="match status" value="1"/>
</dbReference>
<dbReference type="EMBL" id="JBHMCE010000005">
    <property type="protein sequence ID" value="MFB9528606.1"/>
    <property type="molecule type" value="Genomic_DNA"/>
</dbReference>
<feature type="transmembrane region" description="Helical" evidence="1">
    <location>
        <begin position="166"/>
        <end position="183"/>
    </location>
</feature>
<evidence type="ECO:0000313" key="3">
    <source>
        <dbReference type="Proteomes" id="UP001589646"/>
    </source>
</evidence>
<keyword evidence="3" id="KW-1185">Reference proteome</keyword>
<feature type="transmembrane region" description="Helical" evidence="1">
    <location>
        <begin position="54"/>
        <end position="75"/>
    </location>
</feature>
<reference evidence="2 3" key="1">
    <citation type="submission" date="2024-09" db="EMBL/GenBank/DDBJ databases">
        <authorList>
            <person name="Sun Q."/>
            <person name="Mori K."/>
        </authorList>
    </citation>
    <scope>NUCLEOTIDE SEQUENCE [LARGE SCALE GENOMIC DNA]</scope>
    <source>
        <strain evidence="2 3">JCM 3323</strain>
    </source>
</reference>
<feature type="transmembrane region" description="Helical" evidence="1">
    <location>
        <begin position="308"/>
        <end position="326"/>
    </location>
</feature>
<protein>
    <submittedName>
        <fullName evidence="2">Low temperature requirement protein A</fullName>
    </submittedName>
</protein>
<feature type="transmembrane region" description="Helical" evidence="1">
    <location>
        <begin position="357"/>
        <end position="375"/>
    </location>
</feature>
<dbReference type="Proteomes" id="UP001589646">
    <property type="component" value="Unassembled WGS sequence"/>
</dbReference>
<dbReference type="Pfam" id="PF06772">
    <property type="entry name" value="LtrA"/>
    <property type="match status" value="1"/>
</dbReference>
<organism evidence="2 3">
    <name type="scientific">Nonomuraea roseola</name>
    <dbReference type="NCBI Taxonomy" id="46179"/>
    <lineage>
        <taxon>Bacteria</taxon>
        <taxon>Bacillati</taxon>
        <taxon>Actinomycetota</taxon>
        <taxon>Actinomycetes</taxon>
        <taxon>Streptosporangiales</taxon>
        <taxon>Streptosporangiaceae</taxon>
        <taxon>Nonomuraea</taxon>
    </lineage>
</organism>
<dbReference type="InterPro" id="IPR010640">
    <property type="entry name" value="Low_temperature_requirement_A"/>
</dbReference>
<name>A0ABV5PZF9_9ACTN</name>
<keyword evidence="1" id="KW-0472">Membrane</keyword>
<feature type="transmembrane region" description="Helical" evidence="1">
    <location>
        <begin position="143"/>
        <end position="160"/>
    </location>
</feature>
<keyword evidence="1" id="KW-1133">Transmembrane helix</keyword>
<evidence type="ECO:0000313" key="2">
    <source>
        <dbReference type="EMBL" id="MFB9528606.1"/>
    </source>
</evidence>
<feature type="transmembrane region" description="Helical" evidence="1">
    <location>
        <begin position="87"/>
        <end position="107"/>
    </location>
</feature>
<feature type="transmembrane region" description="Helical" evidence="1">
    <location>
        <begin position="21"/>
        <end position="42"/>
    </location>
</feature>
<proteinExistence type="predicted"/>
<feature type="transmembrane region" description="Helical" evidence="1">
    <location>
        <begin position="204"/>
        <end position="223"/>
    </location>
</feature>
<dbReference type="RefSeq" id="WP_346130001.1">
    <property type="nucleotide sequence ID" value="NZ_BAAAXC010000015.1"/>
</dbReference>
<accession>A0ABV5PZF9</accession>
<feature type="transmembrane region" description="Helical" evidence="1">
    <location>
        <begin position="276"/>
        <end position="296"/>
    </location>
</feature>
<comment type="caution">
    <text evidence="2">The sequence shown here is derived from an EMBL/GenBank/DDBJ whole genome shotgun (WGS) entry which is preliminary data.</text>
</comment>